<evidence type="ECO:0000313" key="3">
    <source>
        <dbReference type="Proteomes" id="UP000251213"/>
    </source>
</evidence>
<dbReference type="InterPro" id="IPR017574">
    <property type="entry name" value="CRISPR-assoc_prot_Cas7/Csc2"/>
</dbReference>
<dbReference type="Pfam" id="PF18320">
    <property type="entry name" value="Csc2"/>
    <property type="match status" value="1"/>
</dbReference>
<reference evidence="2 3" key="1">
    <citation type="submission" date="2018-06" db="EMBL/GenBank/DDBJ databases">
        <title>Thermoflavimicrobium daqus sp. nov., a thermophilic microbe isolated from Moutai-flavour Daqu.</title>
        <authorList>
            <person name="Wang X."/>
            <person name="Zhou H."/>
        </authorList>
    </citation>
    <scope>NUCLEOTIDE SEQUENCE [LARGE SCALE GENOMIC DNA]</scope>
    <source>
        <strain evidence="2 3">FBKL4.011</strain>
    </source>
</reference>
<evidence type="ECO:0000313" key="2">
    <source>
        <dbReference type="EMBL" id="RAL26155.1"/>
    </source>
</evidence>
<dbReference type="Proteomes" id="UP000251213">
    <property type="component" value="Unassembled WGS sequence"/>
</dbReference>
<accession>A0A364K776</accession>
<dbReference type="NCBIfam" id="TIGR03157">
    <property type="entry name" value="cas_Csc2"/>
    <property type="match status" value="1"/>
</dbReference>
<feature type="region of interest" description="Disordered" evidence="1">
    <location>
        <begin position="317"/>
        <end position="339"/>
    </location>
</feature>
<sequence>MENWKDSYVRDILSTHLLTQIPLSPRRNYASIVVLREFESTAVLTTEGERLDVEVVRAGQKQTELISRVLLQKRKQVAMERRTGRAFNRKLGWADECDFMSKMCGSCPDCLIYGFAASSSEGSQKSRILTDSGFSIRPYDALQRSITLNAIQDRTQGGVAGSAFAEREHIRPQAYFPTIETAVDVTPSEFAYILRNILTTTRYGAENQRQGFVKNHLVALLFGETEVISNLALVQHLYDRLAEENSGSINEVPLDLQTLKTRMEELLSDIAEEAYLPVQLYTGESLQNILQGLRFLWRNEEAKHEWLQELKNDQQTYLEKRENKGKKEKKGKGKKKEES</sequence>
<dbReference type="RefSeq" id="WP_113657840.1">
    <property type="nucleotide sequence ID" value="NZ_KZ845664.1"/>
</dbReference>
<protein>
    <submittedName>
        <fullName evidence="2">Type I-D CRISPR-associated protein Cas7/Csc2</fullName>
    </submittedName>
</protein>
<gene>
    <name evidence="2" type="primary">cas7d</name>
    <name evidence="2" type="ORF">DL897_03920</name>
</gene>
<dbReference type="OrthoDB" id="9779926at2"/>
<evidence type="ECO:0000256" key="1">
    <source>
        <dbReference type="SAM" id="MobiDB-lite"/>
    </source>
</evidence>
<name>A0A364K776_9BACL</name>
<keyword evidence="3" id="KW-1185">Reference proteome</keyword>
<comment type="caution">
    <text evidence="2">The sequence shown here is derived from an EMBL/GenBank/DDBJ whole genome shotgun (WGS) entry which is preliminary data.</text>
</comment>
<dbReference type="AlphaFoldDB" id="A0A364K776"/>
<feature type="compositionally biased region" description="Basic residues" evidence="1">
    <location>
        <begin position="323"/>
        <end position="339"/>
    </location>
</feature>
<proteinExistence type="predicted"/>
<reference evidence="2 3" key="2">
    <citation type="submission" date="2018-06" db="EMBL/GenBank/DDBJ databases">
        <authorList>
            <person name="Zhirakovskaya E."/>
        </authorList>
    </citation>
    <scope>NUCLEOTIDE SEQUENCE [LARGE SCALE GENOMIC DNA]</scope>
    <source>
        <strain evidence="2 3">FBKL4.011</strain>
    </source>
</reference>
<dbReference type="EMBL" id="QJKK01000002">
    <property type="protein sequence ID" value="RAL26155.1"/>
    <property type="molecule type" value="Genomic_DNA"/>
</dbReference>
<organism evidence="2 3">
    <name type="scientific">Thermoflavimicrobium daqui</name>
    <dbReference type="NCBI Taxonomy" id="2137476"/>
    <lineage>
        <taxon>Bacteria</taxon>
        <taxon>Bacillati</taxon>
        <taxon>Bacillota</taxon>
        <taxon>Bacilli</taxon>
        <taxon>Bacillales</taxon>
        <taxon>Thermoactinomycetaceae</taxon>
        <taxon>Thermoflavimicrobium</taxon>
    </lineage>
</organism>